<proteinExistence type="predicted"/>
<dbReference type="EMBL" id="JAHRIQ010016094">
    <property type="protein sequence ID" value="MEQ2226739.1"/>
    <property type="molecule type" value="Genomic_DNA"/>
</dbReference>
<reference evidence="1 2" key="1">
    <citation type="submission" date="2021-06" db="EMBL/GenBank/DDBJ databases">
        <authorList>
            <person name="Palmer J.M."/>
        </authorList>
    </citation>
    <scope>NUCLEOTIDE SEQUENCE [LARGE SCALE GENOMIC DNA]</scope>
    <source>
        <strain evidence="2">if_2019</strain>
        <tissue evidence="1">Muscle</tissue>
    </source>
</reference>
<sequence>MRNLTTPEKYGRGWGRSLVSRGEVEKQLRRMNNVPMNMFFNRLTYNPRWLLYYCFFVQQYHTTSQFILPHTTSIPHSPGDIYYTLFHTSHFQDFTGSYHLLQHTPLCIILVILTI</sequence>
<evidence type="ECO:0000313" key="1">
    <source>
        <dbReference type="EMBL" id="MEQ2226739.1"/>
    </source>
</evidence>
<protein>
    <submittedName>
        <fullName evidence="1">Uncharacterized protein</fullName>
    </submittedName>
</protein>
<comment type="caution">
    <text evidence="1">The sequence shown here is derived from an EMBL/GenBank/DDBJ whole genome shotgun (WGS) entry which is preliminary data.</text>
</comment>
<organism evidence="1 2">
    <name type="scientific">Ilyodon furcidens</name>
    <name type="common">goldbreast splitfin</name>
    <dbReference type="NCBI Taxonomy" id="33524"/>
    <lineage>
        <taxon>Eukaryota</taxon>
        <taxon>Metazoa</taxon>
        <taxon>Chordata</taxon>
        <taxon>Craniata</taxon>
        <taxon>Vertebrata</taxon>
        <taxon>Euteleostomi</taxon>
        <taxon>Actinopterygii</taxon>
        <taxon>Neopterygii</taxon>
        <taxon>Teleostei</taxon>
        <taxon>Neoteleostei</taxon>
        <taxon>Acanthomorphata</taxon>
        <taxon>Ovalentaria</taxon>
        <taxon>Atherinomorphae</taxon>
        <taxon>Cyprinodontiformes</taxon>
        <taxon>Goodeidae</taxon>
        <taxon>Ilyodon</taxon>
    </lineage>
</organism>
<dbReference type="Proteomes" id="UP001482620">
    <property type="component" value="Unassembled WGS sequence"/>
</dbReference>
<keyword evidence="2" id="KW-1185">Reference proteome</keyword>
<gene>
    <name evidence="1" type="ORF">ILYODFUR_030430</name>
</gene>
<accession>A0ABV0T2M8</accession>
<name>A0ABV0T2M8_9TELE</name>
<evidence type="ECO:0000313" key="2">
    <source>
        <dbReference type="Proteomes" id="UP001482620"/>
    </source>
</evidence>